<evidence type="ECO:0000313" key="2">
    <source>
        <dbReference type="EMBL" id="CCH30369.1"/>
    </source>
</evidence>
<dbReference type="EMBL" id="HE804045">
    <property type="protein sequence ID" value="CCH30369.1"/>
    <property type="molecule type" value="Genomic_DNA"/>
</dbReference>
<dbReference type="OrthoDB" id="4190452at2"/>
<dbReference type="InterPro" id="IPR046259">
    <property type="entry name" value="DUF6292"/>
</dbReference>
<keyword evidence="3" id="KW-1185">Reference proteome</keyword>
<reference evidence="2 3" key="1">
    <citation type="journal article" date="2012" name="BMC Genomics">
        <title>Complete genome sequence of Saccharothrix espanaensis DSM 44229T and comparison to the other completely sequenced Pseudonocardiaceae.</title>
        <authorList>
            <person name="Strobel T."/>
            <person name="Al-Dilaimi A."/>
            <person name="Blom J."/>
            <person name="Gessner A."/>
            <person name="Kalinowski J."/>
            <person name="Luzhetska M."/>
            <person name="Puhler A."/>
            <person name="Szczepanowski R."/>
            <person name="Bechthold A."/>
            <person name="Ruckert C."/>
        </authorList>
    </citation>
    <scope>NUCLEOTIDE SEQUENCE [LARGE SCALE GENOMIC DNA]</scope>
    <source>
        <strain evidence="3">ATCC 51144 / DSM 44229 / JCM 9112 / NBRC 15066 / NRRL 15764</strain>
    </source>
</reference>
<dbReference type="STRING" id="1179773.BN6_30620"/>
<name>K0K0E8_SACES</name>
<proteinExistence type="predicted"/>
<evidence type="ECO:0000259" key="1">
    <source>
        <dbReference type="Pfam" id="PF19809"/>
    </source>
</evidence>
<dbReference type="Proteomes" id="UP000006281">
    <property type="component" value="Chromosome"/>
</dbReference>
<protein>
    <recommendedName>
        <fullName evidence="1">DUF6292 domain-containing protein</fullName>
    </recommendedName>
</protein>
<gene>
    <name evidence="2" type="ordered locus">BN6_30620</name>
</gene>
<evidence type="ECO:0000313" key="3">
    <source>
        <dbReference type="Proteomes" id="UP000006281"/>
    </source>
</evidence>
<dbReference type="HOGENOM" id="CLU_119545_1_0_11"/>
<accession>K0K0E8</accession>
<sequence>MVRMDELTVGLAGYVQAVAEQVGVPPEGTEFEVSDTATAYLGLAEGAGRDLMLLWNEVHGWSIAVETDPTEPPVVLAQLGVSLVPPPRAVARFVEDVLAGRRGSDRPAVDDGRDALTARLRPYVRDRD</sequence>
<dbReference type="eggNOG" id="ENOG5032AK1">
    <property type="taxonomic scope" value="Bacteria"/>
</dbReference>
<dbReference type="Pfam" id="PF19809">
    <property type="entry name" value="DUF6292"/>
    <property type="match status" value="1"/>
</dbReference>
<dbReference type="BioCyc" id="SESP1179773:BN6_RS14895-MONOMER"/>
<dbReference type="AlphaFoldDB" id="K0K0E8"/>
<organism evidence="2 3">
    <name type="scientific">Saccharothrix espanaensis (strain ATCC 51144 / DSM 44229 / JCM 9112 / NBRC 15066 / NRRL 15764)</name>
    <dbReference type="NCBI Taxonomy" id="1179773"/>
    <lineage>
        <taxon>Bacteria</taxon>
        <taxon>Bacillati</taxon>
        <taxon>Actinomycetota</taxon>
        <taxon>Actinomycetes</taxon>
        <taxon>Pseudonocardiales</taxon>
        <taxon>Pseudonocardiaceae</taxon>
        <taxon>Saccharothrix</taxon>
    </lineage>
</organism>
<dbReference type="KEGG" id="sesp:BN6_30620"/>
<dbReference type="PATRIC" id="fig|1179773.3.peg.3059"/>
<feature type="domain" description="DUF6292" evidence="1">
    <location>
        <begin position="14"/>
        <end position="96"/>
    </location>
</feature>